<dbReference type="AlphaFoldDB" id="R7V316"/>
<reference evidence="3 5" key="2">
    <citation type="journal article" date="2013" name="Nature">
        <title>Insights into bilaterian evolution from three spiralian genomes.</title>
        <authorList>
            <person name="Simakov O."/>
            <person name="Marletaz F."/>
            <person name="Cho S.J."/>
            <person name="Edsinger-Gonzales E."/>
            <person name="Havlak P."/>
            <person name="Hellsten U."/>
            <person name="Kuo D.H."/>
            <person name="Larsson T."/>
            <person name="Lv J."/>
            <person name="Arendt D."/>
            <person name="Savage R."/>
            <person name="Osoegawa K."/>
            <person name="de Jong P."/>
            <person name="Grimwood J."/>
            <person name="Chapman J.A."/>
            <person name="Shapiro H."/>
            <person name="Aerts A."/>
            <person name="Otillar R.P."/>
            <person name="Terry A.Y."/>
            <person name="Boore J.L."/>
            <person name="Grigoriev I.V."/>
            <person name="Lindberg D.R."/>
            <person name="Seaver E.C."/>
            <person name="Weisblat D.A."/>
            <person name="Putnam N.H."/>
            <person name="Rokhsar D.S."/>
        </authorList>
    </citation>
    <scope>NUCLEOTIDE SEQUENCE</scope>
    <source>
        <strain evidence="3 5">I ESC-2004</strain>
    </source>
</reference>
<organism evidence="3">
    <name type="scientific">Capitella teleta</name>
    <name type="common">Polychaete worm</name>
    <dbReference type="NCBI Taxonomy" id="283909"/>
    <lineage>
        <taxon>Eukaryota</taxon>
        <taxon>Metazoa</taxon>
        <taxon>Spiralia</taxon>
        <taxon>Lophotrochozoa</taxon>
        <taxon>Annelida</taxon>
        <taxon>Polychaeta</taxon>
        <taxon>Sedentaria</taxon>
        <taxon>Scolecida</taxon>
        <taxon>Capitellidae</taxon>
        <taxon>Capitella</taxon>
    </lineage>
</organism>
<evidence type="ECO:0000256" key="1">
    <source>
        <dbReference type="SAM" id="MobiDB-lite"/>
    </source>
</evidence>
<dbReference type="InterPro" id="IPR040648">
    <property type="entry name" value="HMGXB3_CxC4"/>
</dbReference>
<sequence length="489" mass="55463">MDHWEAKQSARLETHLKVFHMKHSFLSHGHRILACKLDCPKTHGRIHYHCGCGYFNRLPRVAQRNTARCNSMMPKSQQQQQQQHLSSRHLPSEQQQQVDEELPFDPVAMKVSSVMQESLVKLQAAAEEQRAPLIVKWPHDTECLHFSIFTGKVRPWCPLGRVIVTLTATQALVCPCSGNKHNCVHKAAVRCSLAMRDEEDDDSTKYPLTVGENIASEGRDDWMQFLMQQKIPSENIDIELDASVHFSPVVPEETVCPWCRDSLQLTCGKDCTIVDVHFLRKGLKVFNKECHSCGHYILHYDTNAGLVNYNDQVFLTTRLCKFLRSAIQNRTAISTQLAILEEFLGEKLPDHALLMKAYLQFEARCTHGYDFTCVVCGIFPPVLILDVDKKCCFRLSSSEVTGLEEALEDTQGAVDRNSFWADVESKIIAGDHLEPSYKNWAPYVGKAGNNDVVNTEFMKVSSTAKGKPEDLDEIELTEDLLIELMSEKK</sequence>
<feature type="region of interest" description="Disordered" evidence="1">
    <location>
        <begin position="70"/>
        <end position="98"/>
    </location>
</feature>
<dbReference type="HOGENOM" id="CLU_558503_0_0_1"/>
<accession>R7V316</accession>
<dbReference type="OrthoDB" id="8948380at2759"/>
<evidence type="ECO:0000313" key="5">
    <source>
        <dbReference type="Proteomes" id="UP000014760"/>
    </source>
</evidence>
<reference evidence="4" key="3">
    <citation type="submission" date="2015-06" db="UniProtKB">
        <authorList>
            <consortium name="EnsemblMetazoa"/>
        </authorList>
    </citation>
    <scope>IDENTIFICATION</scope>
</reference>
<protein>
    <recommendedName>
        <fullName evidence="2">HMG domain-containing protein</fullName>
    </recommendedName>
</protein>
<proteinExistence type="predicted"/>
<evidence type="ECO:0000259" key="2">
    <source>
        <dbReference type="Pfam" id="PF18717"/>
    </source>
</evidence>
<name>R7V316_CAPTE</name>
<dbReference type="Pfam" id="PF18717">
    <property type="entry name" value="CxC4"/>
    <property type="match status" value="1"/>
</dbReference>
<dbReference type="Proteomes" id="UP000014760">
    <property type="component" value="Unassembled WGS sequence"/>
</dbReference>
<dbReference type="EMBL" id="AMQN01019154">
    <property type="status" value="NOT_ANNOTATED_CDS"/>
    <property type="molecule type" value="Genomic_DNA"/>
</dbReference>
<evidence type="ECO:0000313" key="4">
    <source>
        <dbReference type="EnsemblMetazoa" id="CapteP199695"/>
    </source>
</evidence>
<dbReference type="EMBL" id="KB295382">
    <property type="protein sequence ID" value="ELU13233.1"/>
    <property type="molecule type" value="Genomic_DNA"/>
</dbReference>
<reference evidence="5" key="1">
    <citation type="submission" date="2012-12" db="EMBL/GenBank/DDBJ databases">
        <authorList>
            <person name="Hellsten U."/>
            <person name="Grimwood J."/>
            <person name="Chapman J.A."/>
            <person name="Shapiro H."/>
            <person name="Aerts A."/>
            <person name="Otillar R.P."/>
            <person name="Terry A.Y."/>
            <person name="Boore J.L."/>
            <person name="Simakov O."/>
            <person name="Marletaz F."/>
            <person name="Cho S.-J."/>
            <person name="Edsinger-Gonzales E."/>
            <person name="Havlak P."/>
            <person name="Kuo D.-H."/>
            <person name="Larsson T."/>
            <person name="Lv J."/>
            <person name="Arendt D."/>
            <person name="Savage R."/>
            <person name="Osoegawa K."/>
            <person name="de Jong P."/>
            <person name="Lindberg D.R."/>
            <person name="Seaver E.C."/>
            <person name="Weisblat D.A."/>
            <person name="Putnam N.H."/>
            <person name="Grigoriev I.V."/>
            <person name="Rokhsar D.S."/>
        </authorList>
    </citation>
    <scope>NUCLEOTIDE SEQUENCE</scope>
    <source>
        <strain evidence="5">I ESC-2004</strain>
    </source>
</reference>
<feature type="non-terminal residue" evidence="3">
    <location>
        <position position="489"/>
    </location>
</feature>
<feature type="domain" description="HMG" evidence="2">
    <location>
        <begin position="248"/>
        <end position="334"/>
    </location>
</feature>
<dbReference type="PANTHER" id="PTHR17609">
    <property type="entry name" value="HMG DOMAIN-CONTAINING PROTEIN 3"/>
    <property type="match status" value="1"/>
</dbReference>
<dbReference type="InterPro" id="IPR039598">
    <property type="entry name" value="HMGXB3"/>
</dbReference>
<evidence type="ECO:0000313" key="3">
    <source>
        <dbReference type="EMBL" id="ELU13233.1"/>
    </source>
</evidence>
<dbReference type="PANTHER" id="PTHR17609:SF3">
    <property type="entry name" value="SAP DOMAIN-CONTAINING PROTEIN"/>
    <property type="match status" value="1"/>
</dbReference>
<dbReference type="EnsemblMetazoa" id="CapteT199695">
    <property type="protein sequence ID" value="CapteP199695"/>
    <property type="gene ID" value="CapteG199695"/>
</dbReference>
<dbReference type="OMA" id="HEDTCEQ"/>
<keyword evidence="5" id="KW-1185">Reference proteome</keyword>
<gene>
    <name evidence="3" type="ORF">CAPTEDRAFT_199695</name>
</gene>